<proteinExistence type="predicted"/>
<accession>A0A5S5CC97</accession>
<dbReference type="AlphaFoldDB" id="A0A5S5CC97"/>
<dbReference type="EMBL" id="VNHU01000001">
    <property type="protein sequence ID" value="TYP76991.1"/>
    <property type="molecule type" value="Genomic_DNA"/>
</dbReference>
<dbReference type="SUPFAM" id="SSF158446">
    <property type="entry name" value="IVS-encoded protein-like"/>
    <property type="match status" value="1"/>
</dbReference>
<dbReference type="NCBIfam" id="NF008911">
    <property type="entry name" value="PRK12275.1-2"/>
    <property type="match status" value="1"/>
</dbReference>
<dbReference type="PANTHER" id="PTHR38471:SF2">
    <property type="entry name" value="FOUR HELIX BUNDLE PROTEIN"/>
    <property type="match status" value="1"/>
</dbReference>
<name>A0A5S5CC97_9FLAO</name>
<keyword evidence="2" id="KW-1185">Reference proteome</keyword>
<gene>
    <name evidence="1" type="ORF">BD809_101137</name>
</gene>
<reference evidence="1 2" key="1">
    <citation type="submission" date="2019-07" db="EMBL/GenBank/DDBJ databases">
        <title>Genomic Encyclopedia of Archaeal and Bacterial Type Strains, Phase II (KMG-II): from individual species to whole genera.</title>
        <authorList>
            <person name="Goeker M."/>
        </authorList>
    </citation>
    <scope>NUCLEOTIDE SEQUENCE [LARGE SCALE GENOMIC DNA]</scope>
    <source>
        <strain evidence="1 2">DSM 17527</strain>
    </source>
</reference>
<dbReference type="Pfam" id="PF05635">
    <property type="entry name" value="23S_rRNA_IVP"/>
    <property type="match status" value="1"/>
</dbReference>
<dbReference type="InterPro" id="IPR012657">
    <property type="entry name" value="23S_rRNA-intervening_sequence"/>
</dbReference>
<sequence>MGTVQSYKDLLIWQKGIEIVKEVYSICAELPKDEIFALQSQLKRSSISISSNIAEGWGRNYTKSYVQFLSYSRGSLLELETQLIIAQELSFISTEKFNRIQDLITEQSKMLNAFIKAVKAN</sequence>
<evidence type="ECO:0000313" key="1">
    <source>
        <dbReference type="EMBL" id="TYP76991.1"/>
    </source>
</evidence>
<dbReference type="InterPro" id="IPR036583">
    <property type="entry name" value="23S_rRNA_IVS_sf"/>
</dbReference>
<organism evidence="1 2">
    <name type="scientific">Aquimarina intermedia</name>
    <dbReference type="NCBI Taxonomy" id="350814"/>
    <lineage>
        <taxon>Bacteria</taxon>
        <taxon>Pseudomonadati</taxon>
        <taxon>Bacteroidota</taxon>
        <taxon>Flavobacteriia</taxon>
        <taxon>Flavobacteriales</taxon>
        <taxon>Flavobacteriaceae</taxon>
        <taxon>Aquimarina</taxon>
    </lineage>
</organism>
<dbReference type="CDD" id="cd16377">
    <property type="entry name" value="23S_rRNA_IVP_like"/>
    <property type="match status" value="1"/>
</dbReference>
<dbReference type="RefSeq" id="WP_148781019.1">
    <property type="nucleotide sequence ID" value="NZ_VNHU01000001.1"/>
</dbReference>
<dbReference type="PANTHER" id="PTHR38471">
    <property type="entry name" value="FOUR HELIX BUNDLE PROTEIN"/>
    <property type="match status" value="1"/>
</dbReference>
<dbReference type="NCBIfam" id="TIGR02436">
    <property type="entry name" value="four helix bundle protein"/>
    <property type="match status" value="1"/>
</dbReference>
<dbReference type="Gene3D" id="1.20.1440.60">
    <property type="entry name" value="23S rRNA-intervening sequence"/>
    <property type="match status" value="1"/>
</dbReference>
<evidence type="ECO:0000313" key="2">
    <source>
        <dbReference type="Proteomes" id="UP000324376"/>
    </source>
</evidence>
<protein>
    <submittedName>
        <fullName evidence="1">Four helix bundle protein</fullName>
    </submittedName>
</protein>
<comment type="caution">
    <text evidence="1">The sequence shown here is derived from an EMBL/GenBank/DDBJ whole genome shotgun (WGS) entry which is preliminary data.</text>
</comment>
<dbReference type="OrthoDB" id="5515766at2"/>
<dbReference type="Proteomes" id="UP000324376">
    <property type="component" value="Unassembled WGS sequence"/>
</dbReference>